<reference evidence="1 2" key="1">
    <citation type="journal article" date="2015" name="Genome Announc.">
        <title>Expanding the biotechnology potential of lactobacilli through comparative genomics of 213 strains and associated genera.</title>
        <authorList>
            <person name="Sun Z."/>
            <person name="Harris H.M."/>
            <person name="McCann A."/>
            <person name="Guo C."/>
            <person name="Argimon S."/>
            <person name="Zhang W."/>
            <person name="Yang X."/>
            <person name="Jeffery I.B."/>
            <person name="Cooney J.C."/>
            <person name="Kagawa T.F."/>
            <person name="Liu W."/>
            <person name="Song Y."/>
            <person name="Salvetti E."/>
            <person name="Wrobel A."/>
            <person name="Rasinkangas P."/>
            <person name="Parkhill J."/>
            <person name="Rea M.C."/>
            <person name="O'Sullivan O."/>
            <person name="Ritari J."/>
            <person name="Douillard F.P."/>
            <person name="Paul Ross R."/>
            <person name="Yang R."/>
            <person name="Briner A.E."/>
            <person name="Felis G.E."/>
            <person name="de Vos W.M."/>
            <person name="Barrangou R."/>
            <person name="Klaenhammer T.R."/>
            <person name="Caufield P.W."/>
            <person name="Cui Y."/>
            <person name="Zhang H."/>
            <person name="O'Toole P.W."/>
        </authorList>
    </citation>
    <scope>NUCLEOTIDE SEQUENCE [LARGE SCALE GENOMIC DNA]</scope>
    <source>
        <strain evidence="1 2">DSM 13343</strain>
    </source>
</reference>
<gene>
    <name evidence="1" type="ORF">FD01_GL000015</name>
</gene>
<evidence type="ECO:0008006" key="3">
    <source>
        <dbReference type="Google" id="ProtNLM"/>
    </source>
</evidence>
<dbReference type="AlphaFoldDB" id="A0A0R1QZJ6"/>
<evidence type="ECO:0000313" key="1">
    <source>
        <dbReference type="EMBL" id="KRL49983.1"/>
    </source>
</evidence>
<dbReference type="Gene3D" id="2.40.30.200">
    <property type="match status" value="1"/>
</dbReference>
<dbReference type="Proteomes" id="UP000051790">
    <property type="component" value="Unassembled WGS sequence"/>
</dbReference>
<accession>A0A0R1QZJ6</accession>
<proteinExistence type="predicted"/>
<comment type="caution">
    <text evidence="1">The sequence shown here is derived from an EMBL/GenBank/DDBJ whole genome shotgun (WGS) entry which is preliminary data.</text>
</comment>
<evidence type="ECO:0000313" key="2">
    <source>
        <dbReference type="Proteomes" id="UP000051790"/>
    </source>
</evidence>
<dbReference type="EMBL" id="AZEU01000071">
    <property type="protein sequence ID" value="KRL49983.1"/>
    <property type="molecule type" value="Genomic_DNA"/>
</dbReference>
<sequence length="246" mass="27364">MVQTSNKPYGITFNGHHSSEFDAQVVVGSVANGFPARTMVTQHLTGSNNILDLSNLYGPMFEERTLAFTFLLMGSAMRNREQMSRSWTRIINWVTAPSHKVILRDDVMPDYHYLAEVETAPSLAEANTLGQLTITFTCYPFRIRDHIDYDDDFDYFIEHEDYLAQEVHYKVGELDTGTLINIGVSEVPITVTASAAASLTVNDQSFTLSAGENTDLDMVLAPGDNTLKLAGDTGVTADFSWYQEVI</sequence>
<protein>
    <recommendedName>
        <fullName evidence="3">Phage tail protein</fullName>
    </recommendedName>
</protein>
<organism evidence="1 2">
    <name type="scientific">Lacticaseibacillus manihotivorans DSM 13343 = JCM 12514</name>
    <dbReference type="NCBI Taxonomy" id="1423769"/>
    <lineage>
        <taxon>Bacteria</taxon>
        <taxon>Bacillati</taxon>
        <taxon>Bacillota</taxon>
        <taxon>Bacilli</taxon>
        <taxon>Lactobacillales</taxon>
        <taxon>Lactobacillaceae</taxon>
        <taxon>Lacticaseibacillus</taxon>
    </lineage>
</organism>
<dbReference type="OrthoDB" id="1907105at2"/>
<name>A0A0R1QZJ6_9LACO</name>
<keyword evidence="2" id="KW-1185">Reference proteome</keyword>
<dbReference type="RefSeq" id="WP_054717934.1">
    <property type="nucleotide sequence ID" value="NZ_AZEU01000071.1"/>
</dbReference>
<dbReference type="PATRIC" id="fig|1423769.4.peg.19"/>